<dbReference type="GO" id="GO:0006508">
    <property type="term" value="P:proteolysis"/>
    <property type="evidence" value="ECO:0007669"/>
    <property type="project" value="UniProtKB-KW"/>
</dbReference>
<sequence length="429" mass="45238">MPAPKAGLTLALALTLAAGPCATALGQDASPDDLRAVQSELEAARKRQAEVAGERARLTDEVATLKAQLVQRAATLRQQEADADAIERRLAELGASEAEKLAALSDRRAALSRLLGALTRLSRRPPVLLMARRQTAVELAHTGTVLRDLVPELRSRAVTLSRDLASLTALRARLATDRVRLGATLASLADERVEIDRLLAKKAEDSKRLDTLVEAETKRVDQLAAKAKSVEDLLAAVEKARREREAAAAAAEAERAAAQEAEQAAASKPGQVAAVTAEPATPAAPARPAVMARFSSLKGKLAWPAAGEITTRFGDRQANGLTSRGFRIATRPDAQVTAPAAADVAFAGVFSGYGQLLILSQGDGYHLLLAGMARIDVTVGQKVLAGEPVGQMESARDGARPVLYVELRHDGEPVDLTPWLISGATRVSG</sequence>
<dbReference type="GO" id="GO:0046872">
    <property type="term" value="F:metal ion binding"/>
    <property type="evidence" value="ECO:0007669"/>
    <property type="project" value="UniProtKB-KW"/>
</dbReference>
<protein>
    <recommendedName>
        <fullName evidence="10">M23ase beta-sheet core domain-containing protein</fullName>
    </recommendedName>
</protein>
<dbReference type="InterPro" id="IPR016047">
    <property type="entry name" value="M23ase_b-sheet_dom"/>
</dbReference>
<feature type="domain" description="M23ase beta-sheet core" evidence="10">
    <location>
        <begin position="323"/>
        <end position="415"/>
    </location>
</feature>
<dbReference type="RefSeq" id="WP_109904726.1">
    <property type="nucleotide sequence ID" value="NZ_QGLE01000004.1"/>
</dbReference>
<feature type="region of interest" description="Disordered" evidence="8">
    <location>
        <begin position="251"/>
        <end position="286"/>
    </location>
</feature>
<keyword evidence="4" id="KW-0378">Hydrolase</keyword>
<evidence type="ECO:0000256" key="2">
    <source>
        <dbReference type="ARBA" id="ARBA00022670"/>
    </source>
</evidence>
<name>A0A317EAM4_9PROT</name>
<keyword evidence="6" id="KW-0482">Metalloprotease</keyword>
<keyword evidence="3" id="KW-0479">Metal-binding</keyword>
<evidence type="ECO:0000256" key="8">
    <source>
        <dbReference type="SAM" id="MobiDB-lite"/>
    </source>
</evidence>
<dbReference type="Proteomes" id="UP000245461">
    <property type="component" value="Unassembled WGS sequence"/>
</dbReference>
<dbReference type="Pfam" id="PF01551">
    <property type="entry name" value="Peptidase_M23"/>
    <property type="match status" value="1"/>
</dbReference>
<dbReference type="Gene3D" id="2.70.70.10">
    <property type="entry name" value="Glucose Permease (Domain IIA)"/>
    <property type="match status" value="1"/>
</dbReference>
<accession>A0A317EAM4</accession>
<comment type="cofactor">
    <cofactor evidence="1">
        <name>Zn(2+)</name>
        <dbReference type="ChEBI" id="CHEBI:29105"/>
    </cofactor>
</comment>
<dbReference type="PANTHER" id="PTHR21666:SF288">
    <property type="entry name" value="CELL DIVISION PROTEIN YTFB"/>
    <property type="match status" value="1"/>
</dbReference>
<dbReference type="InterPro" id="IPR011055">
    <property type="entry name" value="Dup_hybrid_motif"/>
</dbReference>
<evidence type="ECO:0000313" key="12">
    <source>
        <dbReference type="Proteomes" id="UP000245461"/>
    </source>
</evidence>
<dbReference type="AlphaFoldDB" id="A0A317EAM4"/>
<keyword evidence="12" id="KW-1185">Reference proteome</keyword>
<keyword evidence="9" id="KW-0732">Signal</keyword>
<evidence type="ECO:0000256" key="9">
    <source>
        <dbReference type="SAM" id="SignalP"/>
    </source>
</evidence>
<evidence type="ECO:0000256" key="3">
    <source>
        <dbReference type="ARBA" id="ARBA00022723"/>
    </source>
</evidence>
<evidence type="ECO:0000256" key="4">
    <source>
        <dbReference type="ARBA" id="ARBA00022801"/>
    </source>
</evidence>
<evidence type="ECO:0000256" key="7">
    <source>
        <dbReference type="SAM" id="Coils"/>
    </source>
</evidence>
<dbReference type="CDD" id="cd12797">
    <property type="entry name" value="M23_peptidase"/>
    <property type="match status" value="1"/>
</dbReference>
<feature type="coiled-coil region" evidence="7">
    <location>
        <begin position="34"/>
        <end position="96"/>
    </location>
</feature>
<feature type="chain" id="PRO_5016443827" description="M23ase beta-sheet core domain-containing protein" evidence="9">
    <location>
        <begin position="24"/>
        <end position="429"/>
    </location>
</feature>
<keyword evidence="2" id="KW-0645">Protease</keyword>
<dbReference type="PANTHER" id="PTHR21666">
    <property type="entry name" value="PEPTIDASE-RELATED"/>
    <property type="match status" value="1"/>
</dbReference>
<keyword evidence="5" id="KW-0862">Zinc</keyword>
<gene>
    <name evidence="11" type="ORF">DKG74_08570</name>
</gene>
<evidence type="ECO:0000256" key="6">
    <source>
        <dbReference type="ARBA" id="ARBA00023049"/>
    </source>
</evidence>
<evidence type="ECO:0000313" key="11">
    <source>
        <dbReference type="EMBL" id="PWR24167.1"/>
    </source>
</evidence>
<evidence type="ECO:0000259" key="10">
    <source>
        <dbReference type="Pfam" id="PF01551"/>
    </source>
</evidence>
<evidence type="ECO:0000256" key="1">
    <source>
        <dbReference type="ARBA" id="ARBA00001947"/>
    </source>
</evidence>
<evidence type="ECO:0000256" key="5">
    <source>
        <dbReference type="ARBA" id="ARBA00022833"/>
    </source>
</evidence>
<dbReference type="SUPFAM" id="SSF51261">
    <property type="entry name" value="Duplicated hybrid motif"/>
    <property type="match status" value="1"/>
</dbReference>
<reference evidence="11 12" key="1">
    <citation type="submission" date="2018-05" db="EMBL/GenBank/DDBJ databases">
        <title>Zavarzinia sp. HR-AS.</title>
        <authorList>
            <person name="Lee Y."/>
            <person name="Jeon C.O."/>
        </authorList>
    </citation>
    <scope>NUCLEOTIDE SEQUENCE [LARGE SCALE GENOMIC DNA]</scope>
    <source>
        <strain evidence="11 12">HR-AS</strain>
    </source>
</reference>
<dbReference type="OrthoDB" id="9809144at2"/>
<comment type="caution">
    <text evidence="11">The sequence shown here is derived from an EMBL/GenBank/DDBJ whole genome shotgun (WGS) entry which is preliminary data.</text>
</comment>
<dbReference type="InterPro" id="IPR050570">
    <property type="entry name" value="Cell_wall_metabolism_enzyme"/>
</dbReference>
<dbReference type="EMBL" id="QGLE01000004">
    <property type="protein sequence ID" value="PWR24167.1"/>
    <property type="molecule type" value="Genomic_DNA"/>
</dbReference>
<feature type="signal peptide" evidence="9">
    <location>
        <begin position="1"/>
        <end position="23"/>
    </location>
</feature>
<dbReference type="GO" id="GO:0004222">
    <property type="term" value="F:metalloendopeptidase activity"/>
    <property type="evidence" value="ECO:0007669"/>
    <property type="project" value="TreeGrafter"/>
</dbReference>
<feature type="compositionally biased region" description="Low complexity" evidence="8">
    <location>
        <begin position="273"/>
        <end position="286"/>
    </location>
</feature>
<proteinExistence type="predicted"/>
<keyword evidence="7" id="KW-0175">Coiled coil</keyword>
<organism evidence="11 12">
    <name type="scientific">Zavarzinia aquatilis</name>
    <dbReference type="NCBI Taxonomy" id="2211142"/>
    <lineage>
        <taxon>Bacteria</taxon>
        <taxon>Pseudomonadati</taxon>
        <taxon>Pseudomonadota</taxon>
        <taxon>Alphaproteobacteria</taxon>
        <taxon>Rhodospirillales</taxon>
        <taxon>Zavarziniaceae</taxon>
        <taxon>Zavarzinia</taxon>
    </lineage>
</organism>